<evidence type="ECO:0008006" key="3">
    <source>
        <dbReference type="Google" id="ProtNLM"/>
    </source>
</evidence>
<dbReference type="AlphaFoldDB" id="A0A917AZJ7"/>
<gene>
    <name evidence="1" type="ORF">GCM10011399_02790</name>
</gene>
<keyword evidence="2" id="KW-1185">Reference proteome</keyword>
<accession>A0A917AZJ7</accession>
<name>A0A917AZJ7_9MICO</name>
<dbReference type="Proteomes" id="UP000598775">
    <property type="component" value="Unassembled WGS sequence"/>
</dbReference>
<dbReference type="EMBL" id="BMGP01000001">
    <property type="protein sequence ID" value="GGF12289.1"/>
    <property type="molecule type" value="Genomic_DNA"/>
</dbReference>
<organism evidence="1 2">
    <name type="scientific">Subtercola lobariae</name>
    <dbReference type="NCBI Taxonomy" id="1588641"/>
    <lineage>
        <taxon>Bacteria</taxon>
        <taxon>Bacillati</taxon>
        <taxon>Actinomycetota</taxon>
        <taxon>Actinomycetes</taxon>
        <taxon>Micrococcales</taxon>
        <taxon>Microbacteriaceae</taxon>
        <taxon>Subtercola</taxon>
    </lineage>
</organism>
<proteinExistence type="predicted"/>
<evidence type="ECO:0000313" key="1">
    <source>
        <dbReference type="EMBL" id="GGF12289.1"/>
    </source>
</evidence>
<reference evidence="1 2" key="1">
    <citation type="journal article" date="2014" name="Int. J. Syst. Evol. Microbiol.">
        <title>Complete genome sequence of Corynebacterium casei LMG S-19264T (=DSM 44701T), isolated from a smear-ripened cheese.</title>
        <authorList>
            <consortium name="US DOE Joint Genome Institute (JGI-PGF)"/>
            <person name="Walter F."/>
            <person name="Albersmeier A."/>
            <person name="Kalinowski J."/>
            <person name="Ruckert C."/>
        </authorList>
    </citation>
    <scope>NUCLEOTIDE SEQUENCE [LARGE SCALE GENOMIC DNA]</scope>
    <source>
        <strain evidence="1 2">CGMCC 1.12976</strain>
    </source>
</reference>
<evidence type="ECO:0000313" key="2">
    <source>
        <dbReference type="Proteomes" id="UP000598775"/>
    </source>
</evidence>
<dbReference type="RefSeq" id="WP_188672503.1">
    <property type="nucleotide sequence ID" value="NZ_BMGP01000001.1"/>
</dbReference>
<protein>
    <recommendedName>
        <fullName evidence="3">HEPN domain-containing protein</fullName>
    </recommendedName>
</protein>
<comment type="caution">
    <text evidence="1">The sequence shown here is derived from an EMBL/GenBank/DDBJ whole genome shotgun (WGS) entry which is preliminary data.</text>
</comment>
<sequence>MARFADMTLALVRQRAGAAHEFLQVAEERIELIRADSGESAEAQVAASNAINAGISACYAICGKTLGQRANDGDHRLAVDLLGSVKPSGAQLAMRLRRLLADKSELQYGGYCSAAVARSMTKEARKLVEAMADFGIS</sequence>